<dbReference type="Gene3D" id="3.30.2350.10">
    <property type="entry name" value="Pseudouridine synthase"/>
    <property type="match status" value="1"/>
</dbReference>
<dbReference type="PANTHER" id="PTHR21600:SF87">
    <property type="entry name" value="RNA PSEUDOURIDYLATE SYNTHASE DOMAIN-CONTAINING PROTEIN 1"/>
    <property type="match status" value="1"/>
</dbReference>
<dbReference type="InterPro" id="IPR020103">
    <property type="entry name" value="PsdUridine_synth_cat_dom_sf"/>
</dbReference>
<organism evidence="5 6">
    <name type="scientific">Waddlia chondrophila (strain ATCC VR-1470 / WSU 86-1044)</name>
    <dbReference type="NCBI Taxonomy" id="716544"/>
    <lineage>
        <taxon>Bacteria</taxon>
        <taxon>Pseudomonadati</taxon>
        <taxon>Chlamydiota</taxon>
        <taxon>Chlamydiia</taxon>
        <taxon>Parachlamydiales</taxon>
        <taxon>Waddliaceae</taxon>
        <taxon>Waddlia</taxon>
    </lineage>
</organism>
<name>D6YVW8_WADCW</name>
<dbReference type="InterPro" id="IPR036986">
    <property type="entry name" value="S4_RNA-bd_sf"/>
</dbReference>
<dbReference type="OrthoDB" id="9807829at2"/>
<dbReference type="GO" id="GO:0120159">
    <property type="term" value="F:rRNA pseudouridine synthase activity"/>
    <property type="evidence" value="ECO:0007669"/>
    <property type="project" value="UniProtKB-ARBA"/>
</dbReference>
<dbReference type="CDD" id="cd00165">
    <property type="entry name" value="S4"/>
    <property type="match status" value="1"/>
</dbReference>
<evidence type="ECO:0000313" key="6">
    <source>
        <dbReference type="Proteomes" id="UP000001505"/>
    </source>
</evidence>
<comment type="similarity">
    <text evidence="1">Belongs to the pseudouridine synthase RluA family.</text>
</comment>
<evidence type="ECO:0000256" key="3">
    <source>
        <dbReference type="PROSITE-ProRule" id="PRU00182"/>
    </source>
</evidence>
<evidence type="ECO:0000313" key="5">
    <source>
        <dbReference type="EMBL" id="ADI38279.1"/>
    </source>
</evidence>
<dbReference type="CDD" id="cd02869">
    <property type="entry name" value="PseudoU_synth_RluA_like"/>
    <property type="match status" value="1"/>
</dbReference>
<dbReference type="STRING" id="716544.wcw_0918"/>
<dbReference type="RefSeq" id="WP_013181993.1">
    <property type="nucleotide sequence ID" value="NC_014225.1"/>
</dbReference>
<dbReference type="KEGG" id="wch:wcw_0918"/>
<evidence type="ECO:0000256" key="2">
    <source>
        <dbReference type="ARBA" id="ARBA00023235"/>
    </source>
</evidence>
<accession>D6YVW8</accession>
<dbReference type="HOGENOM" id="CLU_016902_8_2_0"/>
<proteinExistence type="inferred from homology"/>
<dbReference type="InterPro" id="IPR050188">
    <property type="entry name" value="RluA_PseudoU_synthase"/>
</dbReference>
<dbReference type="PROSITE" id="PS01129">
    <property type="entry name" value="PSI_RLU"/>
    <property type="match status" value="1"/>
</dbReference>
<dbReference type="EC" id="4.2.1.70" evidence="5"/>
<keyword evidence="3" id="KW-0694">RNA-binding</keyword>
<dbReference type="Pfam" id="PF00849">
    <property type="entry name" value="PseudoU_synth_2"/>
    <property type="match status" value="1"/>
</dbReference>
<dbReference type="InterPro" id="IPR002942">
    <property type="entry name" value="S4_RNA-bd"/>
</dbReference>
<dbReference type="Proteomes" id="UP000001505">
    <property type="component" value="Chromosome"/>
</dbReference>
<dbReference type="InterPro" id="IPR006145">
    <property type="entry name" value="PsdUridine_synth_RsuA/RluA"/>
</dbReference>
<feature type="domain" description="RNA-binding S4" evidence="4">
    <location>
        <begin position="12"/>
        <end position="70"/>
    </location>
</feature>
<dbReference type="GO" id="GO:0004730">
    <property type="term" value="F:pseudouridylate synthase activity"/>
    <property type="evidence" value="ECO:0007669"/>
    <property type="project" value="UniProtKB-EC"/>
</dbReference>
<keyword evidence="5" id="KW-0456">Lyase</keyword>
<dbReference type="GO" id="GO:0003723">
    <property type="term" value="F:RNA binding"/>
    <property type="evidence" value="ECO:0007669"/>
    <property type="project" value="UniProtKB-KW"/>
</dbReference>
<reference evidence="5 6" key="1">
    <citation type="journal article" date="2010" name="PLoS ONE">
        <title>The Waddlia genome: a window into chlamydial biology.</title>
        <authorList>
            <person name="Bertelli C."/>
            <person name="Collyn F."/>
            <person name="Croxatto A."/>
            <person name="Ruckert C."/>
            <person name="Polkinghorne A."/>
            <person name="Kebbi-Beghdadi C."/>
            <person name="Goesmann A."/>
            <person name="Vaughan L."/>
            <person name="Greub G."/>
        </authorList>
    </citation>
    <scope>NUCLEOTIDE SEQUENCE [LARGE SCALE GENOMIC DNA]</scope>
    <source>
        <strain evidence="6">ATCC VR-1470 / WSU 86-1044</strain>
    </source>
</reference>
<dbReference type="SUPFAM" id="SSF55120">
    <property type="entry name" value="Pseudouridine synthase"/>
    <property type="match status" value="1"/>
</dbReference>
<evidence type="ECO:0000256" key="1">
    <source>
        <dbReference type="ARBA" id="ARBA00010876"/>
    </source>
</evidence>
<dbReference type="eggNOG" id="COG0564">
    <property type="taxonomic scope" value="Bacteria"/>
</dbReference>
<dbReference type="GO" id="GO:0000455">
    <property type="term" value="P:enzyme-directed rRNA pseudouridine synthesis"/>
    <property type="evidence" value="ECO:0007669"/>
    <property type="project" value="UniProtKB-ARBA"/>
</dbReference>
<protein>
    <submittedName>
        <fullName evidence="5">RNA pseudouridylate synthase family protein</fullName>
        <ecNumber evidence="5">4.2.1.70</ecNumber>
    </submittedName>
</protein>
<dbReference type="SMART" id="SM00363">
    <property type="entry name" value="S4"/>
    <property type="match status" value="1"/>
</dbReference>
<dbReference type="SUPFAM" id="SSF55174">
    <property type="entry name" value="Alpha-L RNA-binding motif"/>
    <property type="match status" value="1"/>
</dbReference>
<dbReference type="EMBL" id="CP001928">
    <property type="protein sequence ID" value="ADI38279.1"/>
    <property type="molecule type" value="Genomic_DNA"/>
</dbReference>
<keyword evidence="6" id="KW-1185">Reference proteome</keyword>
<dbReference type="InterPro" id="IPR006224">
    <property type="entry name" value="PsdUridine_synth_RluA-like_CS"/>
</dbReference>
<dbReference type="PANTHER" id="PTHR21600">
    <property type="entry name" value="MITOCHONDRIAL RNA PSEUDOURIDINE SYNTHASE"/>
    <property type="match status" value="1"/>
</dbReference>
<dbReference type="AlphaFoldDB" id="D6YVW8"/>
<evidence type="ECO:0000259" key="4">
    <source>
        <dbReference type="SMART" id="SM00363"/>
    </source>
</evidence>
<dbReference type="Gene3D" id="3.10.290.10">
    <property type="entry name" value="RNA-binding S4 domain"/>
    <property type="match status" value="1"/>
</dbReference>
<sequence>MISSTVLESGIKLVDFIHQKLQGKHSLRKIKRAIENNHVCVNGAVERFYSFQLSKGDLVEFDDSVLEKSESEKPVPERDAILFEDDHLLIYNKPSGMNSDEFGLGKFFPSFPLIHRLDKETTGCIMFAKYPKVKNRMIELFKGKKISKHYLAVVDGVPNKREGVEESFIGQISSNPGSIKWGNVSPKQGQHAKTQWMIEKRGKEAALLKMQPITGRTHQLRVHAAQMGHPILGDFRYCRHFKCSYQPSRTLLHAYTLHFPHPILDAYLKIKAPIPADMKQAIRQTCR</sequence>
<keyword evidence="2" id="KW-0413">Isomerase</keyword>
<gene>
    <name evidence="5" type="ordered locus">wcw_0918</name>
</gene>
<dbReference type="PROSITE" id="PS50889">
    <property type="entry name" value="S4"/>
    <property type="match status" value="1"/>
</dbReference>